<reference evidence="2 3" key="1">
    <citation type="submission" date="2024-09" db="EMBL/GenBank/DDBJ databases">
        <title>Chromosome-scale assembly of Riccia sorocarpa.</title>
        <authorList>
            <person name="Paukszto L."/>
        </authorList>
    </citation>
    <scope>NUCLEOTIDE SEQUENCE [LARGE SCALE GENOMIC DNA]</scope>
    <source>
        <strain evidence="2">LP-2024</strain>
        <tissue evidence="2">Aerial parts of the thallus</tissue>
    </source>
</reference>
<feature type="compositionally biased region" description="Polar residues" evidence="1">
    <location>
        <begin position="359"/>
        <end position="372"/>
    </location>
</feature>
<dbReference type="EMBL" id="JBJQOH010000004">
    <property type="protein sequence ID" value="KAL3686888.1"/>
    <property type="molecule type" value="Genomic_DNA"/>
</dbReference>
<evidence type="ECO:0000256" key="1">
    <source>
        <dbReference type="SAM" id="MobiDB-lite"/>
    </source>
</evidence>
<dbReference type="Proteomes" id="UP001633002">
    <property type="component" value="Unassembled WGS sequence"/>
</dbReference>
<feature type="compositionally biased region" description="Low complexity" evidence="1">
    <location>
        <begin position="38"/>
        <end position="70"/>
    </location>
</feature>
<feature type="compositionally biased region" description="Polar residues" evidence="1">
    <location>
        <begin position="92"/>
        <end position="103"/>
    </location>
</feature>
<sequence>MADSIGERIRRTLDQALAQINEGQTSKSEGDEGKTVKVKPSGSSKSSAQSQGGNVSGDSHRAASSSSETSPGKVAVTGNATEEVHFPPLPVSNKNQADQSALRDNQDPTSHRDRTIDERIPDPQGEEEVPQEVQPQLVSQLQDQEQEDDRLKLPEDAEDCANECKAELGAQQQHLTGTQQKEEDHEMTVTDSQSQGEENVNLQSTNTVMIGAQTQPDLLGKGQIGNWADLVEIEMGDQGPRGIKGRGKTDPNYTPDKGNSQKKRAGAPDYQRVDNFQELGVSKDSGWLQEKSHKSGMRVELGDPPDISGNTSRRGLFLSTGEKGELPDTGDPLVAIDTSGRQGPAIDGSQKRELDRGNPMTNFYSYTSPGGK</sequence>
<comment type="caution">
    <text evidence="2">The sequence shown here is derived from an EMBL/GenBank/DDBJ whole genome shotgun (WGS) entry which is preliminary data.</text>
</comment>
<organism evidence="2 3">
    <name type="scientific">Riccia sorocarpa</name>
    <dbReference type="NCBI Taxonomy" id="122646"/>
    <lineage>
        <taxon>Eukaryota</taxon>
        <taxon>Viridiplantae</taxon>
        <taxon>Streptophyta</taxon>
        <taxon>Embryophyta</taxon>
        <taxon>Marchantiophyta</taxon>
        <taxon>Marchantiopsida</taxon>
        <taxon>Marchantiidae</taxon>
        <taxon>Marchantiales</taxon>
        <taxon>Ricciaceae</taxon>
        <taxon>Riccia</taxon>
    </lineage>
</organism>
<keyword evidence="3" id="KW-1185">Reference proteome</keyword>
<gene>
    <name evidence="2" type="ORF">R1sor_013197</name>
</gene>
<accession>A0ABD3H6E8</accession>
<evidence type="ECO:0000313" key="2">
    <source>
        <dbReference type="EMBL" id="KAL3686888.1"/>
    </source>
</evidence>
<dbReference type="AlphaFoldDB" id="A0ABD3H6E8"/>
<name>A0ABD3H6E8_9MARC</name>
<evidence type="ECO:0000313" key="3">
    <source>
        <dbReference type="Proteomes" id="UP001633002"/>
    </source>
</evidence>
<proteinExistence type="predicted"/>
<feature type="compositionally biased region" description="Polar residues" evidence="1">
    <location>
        <begin position="170"/>
        <end position="179"/>
    </location>
</feature>
<feature type="region of interest" description="Disordered" evidence="1">
    <location>
        <begin position="16"/>
        <end position="197"/>
    </location>
</feature>
<feature type="compositionally biased region" description="Low complexity" evidence="1">
    <location>
        <begin position="131"/>
        <end position="143"/>
    </location>
</feature>
<protein>
    <submittedName>
        <fullName evidence="2">Uncharacterized protein</fullName>
    </submittedName>
</protein>
<feature type="compositionally biased region" description="Basic and acidic residues" evidence="1">
    <location>
        <begin position="104"/>
        <end position="121"/>
    </location>
</feature>
<feature type="region of interest" description="Disordered" evidence="1">
    <location>
        <begin position="232"/>
        <end position="372"/>
    </location>
</feature>